<gene>
    <name evidence="2" type="ORF">Bca52824_095259</name>
</gene>
<organism evidence="2 3">
    <name type="scientific">Brassica carinata</name>
    <name type="common">Ethiopian mustard</name>
    <name type="synonym">Abyssinian cabbage</name>
    <dbReference type="NCBI Taxonomy" id="52824"/>
    <lineage>
        <taxon>Eukaryota</taxon>
        <taxon>Viridiplantae</taxon>
        <taxon>Streptophyta</taxon>
        <taxon>Embryophyta</taxon>
        <taxon>Tracheophyta</taxon>
        <taxon>Spermatophyta</taxon>
        <taxon>Magnoliopsida</taxon>
        <taxon>eudicotyledons</taxon>
        <taxon>Gunneridae</taxon>
        <taxon>Pentapetalae</taxon>
        <taxon>rosids</taxon>
        <taxon>malvids</taxon>
        <taxon>Brassicales</taxon>
        <taxon>Brassicaceae</taxon>
        <taxon>Brassiceae</taxon>
        <taxon>Brassica</taxon>
    </lineage>
</organism>
<dbReference type="OrthoDB" id="294702at2759"/>
<accession>A0A8X7P2W3</accession>
<feature type="domain" description="AB hydrolase-1" evidence="1">
    <location>
        <begin position="207"/>
        <end position="418"/>
    </location>
</feature>
<dbReference type="SUPFAM" id="SSF53474">
    <property type="entry name" value="alpha/beta-Hydrolases"/>
    <property type="match status" value="1"/>
</dbReference>
<dbReference type="InterPro" id="IPR029058">
    <property type="entry name" value="AB_hydrolase_fold"/>
</dbReference>
<sequence>MDEIRGVPTWQEELASLVDAGLRYDGAPIDLTAVTESASKRSSGYLDGSGSEARETLKDQVTGFMKSWGEMLLHLAKGCKDIVEQTVVTEDSYVVRKLAKPAARVSKKLSFMNEYLPEDRDPVHAWPVIFFVFLLALAALSFSPEQDRPVAVIRKLRVHPTNAARVQLPDGRYLAYQELGVPAERARYSLLTPHSFLSSRLAAIGIDEKFWLLGYSTGSMHTWAAMKYFPEKIAGAAMVAPVINPYEPSMAKEEMVKTWEQWLTKRKFMYFLARRFPALLPFFYRRSFLSGKLDHLDQWMSLSLGEKDKLLLKDPTFQEFYQRNVEESVRQGITKPFVEESVLQVSSWGFTLSEFRTQKKCTTNGVLSWLMSMYSEAECELVGFRRPIHIWQGMEDRVAPPSMSDYIGRMIRKLLYIRFQMKIFYALFGEPKGQLEKVRETKETLVETEAAHKDTSAATTTTKE</sequence>
<dbReference type="PANTHER" id="PTHR45763:SF23">
    <property type="entry name" value="AB HYDROLASE-1 DOMAIN-CONTAINING PROTEIN"/>
    <property type="match status" value="1"/>
</dbReference>
<proteinExistence type="predicted"/>
<protein>
    <recommendedName>
        <fullName evidence="1">AB hydrolase-1 domain-containing protein</fullName>
    </recommendedName>
</protein>
<dbReference type="InterPro" id="IPR000073">
    <property type="entry name" value="AB_hydrolase_1"/>
</dbReference>
<name>A0A8X7P2W3_BRACI</name>
<evidence type="ECO:0000259" key="1">
    <source>
        <dbReference type="Pfam" id="PF00561"/>
    </source>
</evidence>
<comment type="caution">
    <text evidence="2">The sequence shown here is derived from an EMBL/GenBank/DDBJ whole genome shotgun (WGS) entry which is preliminary data.</text>
</comment>
<reference evidence="2 3" key="1">
    <citation type="submission" date="2020-02" db="EMBL/GenBank/DDBJ databases">
        <authorList>
            <person name="Ma Q."/>
            <person name="Huang Y."/>
            <person name="Song X."/>
            <person name="Pei D."/>
        </authorList>
    </citation>
    <scope>NUCLEOTIDE SEQUENCE [LARGE SCALE GENOMIC DNA]</scope>
    <source>
        <strain evidence="2">Sxm20200214</strain>
        <tissue evidence="2">Leaf</tissue>
    </source>
</reference>
<evidence type="ECO:0000313" key="3">
    <source>
        <dbReference type="Proteomes" id="UP000886595"/>
    </source>
</evidence>
<evidence type="ECO:0000313" key="2">
    <source>
        <dbReference type="EMBL" id="KAG2242903.1"/>
    </source>
</evidence>
<dbReference type="EMBL" id="JAAMPC010000315">
    <property type="protein sequence ID" value="KAG2242903.1"/>
    <property type="molecule type" value="Genomic_DNA"/>
</dbReference>
<dbReference type="Proteomes" id="UP000886595">
    <property type="component" value="Unassembled WGS sequence"/>
</dbReference>
<dbReference type="PANTHER" id="PTHR45763">
    <property type="entry name" value="HYDROLASE, ALPHA/BETA FOLD FAMILY PROTEIN, EXPRESSED-RELATED"/>
    <property type="match status" value="1"/>
</dbReference>
<keyword evidence="3" id="KW-1185">Reference proteome</keyword>
<dbReference type="Pfam" id="PF00561">
    <property type="entry name" value="Abhydrolase_1"/>
    <property type="match status" value="1"/>
</dbReference>
<dbReference type="Gene3D" id="3.40.50.1820">
    <property type="entry name" value="alpha/beta hydrolase"/>
    <property type="match status" value="1"/>
</dbReference>
<dbReference type="AlphaFoldDB" id="A0A8X7P2W3"/>